<dbReference type="InterPro" id="IPR014509">
    <property type="entry name" value="YjdF-like"/>
</dbReference>
<name>A0A1F8EJR1_9BACT</name>
<dbReference type="AlphaFoldDB" id="A0A1F8EJR1"/>
<keyword evidence="1" id="KW-0472">Membrane</keyword>
<evidence type="ECO:0000256" key="1">
    <source>
        <dbReference type="SAM" id="Phobius"/>
    </source>
</evidence>
<dbReference type="EMBL" id="MGJD01000011">
    <property type="protein sequence ID" value="OGN01023.1"/>
    <property type="molecule type" value="Genomic_DNA"/>
</dbReference>
<protein>
    <submittedName>
        <fullName evidence="2">Uncharacterized protein</fullName>
    </submittedName>
</protein>
<proteinExistence type="predicted"/>
<organism evidence="2 3">
    <name type="scientific">Candidatus Yanofskybacteria bacterium RIFCSPHIGHO2_01_FULL_41_53</name>
    <dbReference type="NCBI Taxonomy" id="1802663"/>
    <lineage>
        <taxon>Bacteria</taxon>
        <taxon>Candidatus Yanofskyibacteriota</taxon>
    </lineage>
</organism>
<keyword evidence="1" id="KW-1133">Transmembrane helix</keyword>
<reference evidence="2 3" key="1">
    <citation type="journal article" date="2016" name="Nat. Commun.">
        <title>Thousands of microbial genomes shed light on interconnected biogeochemical processes in an aquifer system.</title>
        <authorList>
            <person name="Anantharaman K."/>
            <person name="Brown C.T."/>
            <person name="Hug L.A."/>
            <person name="Sharon I."/>
            <person name="Castelle C.J."/>
            <person name="Probst A.J."/>
            <person name="Thomas B.C."/>
            <person name="Singh A."/>
            <person name="Wilkins M.J."/>
            <person name="Karaoz U."/>
            <person name="Brodie E.L."/>
            <person name="Williams K.H."/>
            <person name="Hubbard S.S."/>
            <person name="Banfield J.F."/>
        </authorList>
    </citation>
    <scope>NUCLEOTIDE SEQUENCE [LARGE SCALE GENOMIC DNA]</scope>
</reference>
<feature type="transmembrane region" description="Helical" evidence="1">
    <location>
        <begin position="44"/>
        <end position="62"/>
    </location>
</feature>
<gene>
    <name evidence="2" type="ORF">A2650_02180</name>
</gene>
<accession>A0A1F8EJR1</accession>
<comment type="caution">
    <text evidence="2">The sequence shown here is derived from an EMBL/GenBank/DDBJ whole genome shotgun (WGS) entry which is preliminary data.</text>
</comment>
<evidence type="ECO:0000313" key="2">
    <source>
        <dbReference type="EMBL" id="OGN01023.1"/>
    </source>
</evidence>
<dbReference type="Proteomes" id="UP000177117">
    <property type="component" value="Unassembled WGS sequence"/>
</dbReference>
<evidence type="ECO:0000313" key="3">
    <source>
        <dbReference type="Proteomes" id="UP000177117"/>
    </source>
</evidence>
<keyword evidence="1" id="KW-0812">Transmembrane</keyword>
<feature type="transmembrane region" description="Helical" evidence="1">
    <location>
        <begin position="125"/>
        <end position="142"/>
    </location>
</feature>
<sequence>MKKFVKNAKFKLMKKALIALFLLFMTNMGSLYYSWYLRWDWFDTIQHFLGGFFVAILMTAYLKDHLISGNKLKNILIIAGATVFIGVVWEFSEFIANQTLVEPTRKYFGIDAYFMGDLADTMTDLLLDMLGAFALFAIHSLWRRNSH</sequence>
<feature type="transmembrane region" description="Helical" evidence="1">
    <location>
        <begin position="74"/>
        <end position="92"/>
    </location>
</feature>
<dbReference type="Pfam" id="PF09997">
    <property type="entry name" value="DUF2238"/>
    <property type="match status" value="1"/>
</dbReference>